<name>A0A9P3PRR8_LYOSH</name>
<accession>A0A9P3PRR8</accession>
<protein>
    <recommendedName>
        <fullName evidence="2">histidine kinase</fullName>
        <ecNumber evidence="2">2.7.13.3</ecNumber>
    </recommendedName>
</protein>
<dbReference type="Pfam" id="PF00512">
    <property type="entry name" value="HisKA"/>
    <property type="match status" value="1"/>
</dbReference>
<dbReference type="Gene3D" id="3.30.450.40">
    <property type="match status" value="1"/>
</dbReference>
<evidence type="ECO:0000256" key="3">
    <source>
        <dbReference type="ARBA" id="ARBA00022553"/>
    </source>
</evidence>
<dbReference type="SMART" id="SM00387">
    <property type="entry name" value="HATPase_c"/>
    <property type="match status" value="1"/>
</dbReference>
<dbReference type="InterPro" id="IPR011006">
    <property type="entry name" value="CheY-like_superfamily"/>
</dbReference>
<dbReference type="PRINTS" id="PR00344">
    <property type="entry name" value="BCTRLSENSOR"/>
</dbReference>
<evidence type="ECO:0000256" key="7">
    <source>
        <dbReference type="SAM" id="MobiDB-lite"/>
    </source>
</evidence>
<dbReference type="InterPro" id="IPR004358">
    <property type="entry name" value="Sig_transdc_His_kin-like_C"/>
</dbReference>
<dbReference type="PROSITE" id="PS50109">
    <property type="entry name" value="HIS_KIN"/>
    <property type="match status" value="1"/>
</dbReference>
<sequence>METSQVTSSAFRSSARAEYSKSSKRSTCRSSARPSTAPAKEEVPLLPSLPSGQIVPFEKPRARPAVRNMSDQPDSIQQMQTVQEDDGEAQSILSLGSLPSPFLTDTDDVVTSSHTDTPLTTNYSECDWATFINAYANGHWDPHRTPNPPRSYIHLSTAFSPSSEVTSTPLTATDAEKDTTHCVIDSPDELQAPSEPQLVFIQSDAHDNGTSASVPSSTSTLSISPSSSLRRFRPTAPTSLTLPTHRMRSSFSTSSAPLPSPGETTNSAPLPLHSNAEVQTTVATLRWAAARVDISPLALPSPEHELTDPMRGVMATVPGSHPNDEAVTDHPVTPGGTRKTRLASFWRGTTDVDKDGSVESFIEAPLTPQQNSAIQLDGAMPLASSLSGKVNIPAASAPQPNAYHSNELLPVDYFGAAAIPRSESQVEFPSLPNGDLEPSEDMPVPPIPQTPPKLEMMSAPLPLPRRLCLTRQTSSPLPVSSQHEPRPCGGRVASENLSNIKAGRAAKEEQMFAELGYLAAPYAPDELERRRALYKFNIWNTGPDLNFDRIAHLAKLVFSTKGVLISLIDGNEQWHKSEWGIKTFSSARAHSLCAHAILQRGDEPMVILDTHLDWRFAKNPLVTGAPHIRFYAGAPLRTADGFNIGTLAVICDTPREDFSPRQKHTLKEFAAIAMREMELWRDKIQLRIRDRIQNSMEQFSRECLEIDTEVHACRTPGDRLDLIVGSSMDKVYDRAAKLVKRTLDVEGVIVMDVSHCDVLESMSAEGTVSVIMHYGDPQLQATNRQLSSEEYHKLNAFFAKHPDGKISEGIVPPSFRPFLPTHIQYALTVPIFNIDKRPFALLCAYNGTDQTKRYLEGHELSYLRAIGVIILSAVLKRRMILADKAKGLFISNISHELRTPLHGILAAAELLSDSHLNHSQLSFLQTVQACGNSLVETVNHVLDFTKLSGNSKGGGVENVIITSKVDLMQLVEEAVDGCWIGHRARSAIMGDSGIGSVYSPPKEDQGSPVATRHLSVETVIDVGYRPEGWVLKCEKGGIRRVLMNVFGNSLKFTVKGFVHVRLRQVPPAEDDPPDKVKVELAVLDTGKGISQNFLKNQLFHPFSQENPLQTGTGLGLAIVNSIVTSESVGGKVEVWSEEGTGTEIKVTFLAEKVEDEGPSPEMEPLKLGNLTRPPTVSLVGFDTPHTGVQLLERVLENYFQKWWGIEVHRGAGLGDVVVLNDDPSLVQEATDRRDTSRPFIILSAARGNPMIMNVASDHERIGGFCRILFKPGGPSRLRAILKLCLHALQIGRSPGESPDKQVTSDYMLSPASSIETKEESTHGSSILRRRSEEGRSATWSRAYPSRPPMSGRATTVHPISSSWQSLASPPEAGESPDPDTAVPTISIGQGGSLLKSSVGSFDAPERRFRVLVVEDNSILRNLLIKWLSQKGYDFRDAVDGRDGVTIYETQGPFDVVLLDLSMPVLDGVAATAEIRLIESKRAAAGDPAYDPAHPSRILALTGMSSLEDKRRAFEAGVDGYLVKPVAFKTLDEMFHKLGIA</sequence>
<feature type="region of interest" description="Disordered" evidence="7">
    <location>
        <begin position="473"/>
        <end position="493"/>
    </location>
</feature>
<feature type="domain" description="Response regulatory" evidence="9">
    <location>
        <begin position="1409"/>
        <end position="1538"/>
    </location>
</feature>
<feature type="compositionally biased region" description="Polar residues" evidence="7">
    <location>
        <begin position="1"/>
        <end position="12"/>
    </location>
</feature>
<comment type="caution">
    <text evidence="10">The sequence shown here is derived from an EMBL/GenBank/DDBJ whole genome shotgun (WGS) entry which is preliminary data.</text>
</comment>
<dbReference type="OrthoDB" id="21225at2759"/>
<evidence type="ECO:0000259" key="9">
    <source>
        <dbReference type="PROSITE" id="PS50110"/>
    </source>
</evidence>
<keyword evidence="4" id="KW-0808">Transferase</keyword>
<dbReference type="SUPFAM" id="SSF55781">
    <property type="entry name" value="GAF domain-like"/>
    <property type="match status" value="1"/>
</dbReference>
<evidence type="ECO:0000256" key="4">
    <source>
        <dbReference type="ARBA" id="ARBA00022679"/>
    </source>
</evidence>
<dbReference type="GO" id="GO:0009927">
    <property type="term" value="F:histidine phosphotransfer kinase activity"/>
    <property type="evidence" value="ECO:0007669"/>
    <property type="project" value="TreeGrafter"/>
</dbReference>
<dbReference type="PANTHER" id="PTHR43047:SF72">
    <property type="entry name" value="OSMOSENSING HISTIDINE PROTEIN KINASE SLN1"/>
    <property type="match status" value="1"/>
</dbReference>
<dbReference type="InterPro" id="IPR036097">
    <property type="entry name" value="HisK_dim/P_sf"/>
</dbReference>
<dbReference type="Gene3D" id="1.10.287.130">
    <property type="match status" value="1"/>
</dbReference>
<dbReference type="EMBL" id="BRPK01000008">
    <property type="protein sequence ID" value="GLB40521.1"/>
    <property type="molecule type" value="Genomic_DNA"/>
</dbReference>
<dbReference type="SUPFAM" id="SSF47384">
    <property type="entry name" value="Homodimeric domain of signal transducing histidine kinase"/>
    <property type="match status" value="1"/>
</dbReference>
<keyword evidence="11" id="KW-1185">Reference proteome</keyword>
<proteinExistence type="predicted"/>
<dbReference type="FunFam" id="1.10.287.130:FF:000023">
    <property type="entry name" value="Sensor histidine kinase/response regulator, putative"/>
    <property type="match status" value="1"/>
</dbReference>
<evidence type="ECO:0000256" key="1">
    <source>
        <dbReference type="ARBA" id="ARBA00000085"/>
    </source>
</evidence>
<feature type="compositionally biased region" description="Polar residues" evidence="7">
    <location>
        <begin position="1357"/>
        <end position="1367"/>
    </location>
</feature>
<dbReference type="SUPFAM" id="SSF52172">
    <property type="entry name" value="CheY-like"/>
    <property type="match status" value="1"/>
</dbReference>
<comment type="catalytic activity">
    <reaction evidence="1">
        <text>ATP + protein L-histidine = ADP + protein N-phospho-L-histidine.</text>
        <dbReference type="EC" id="2.7.13.3"/>
    </reaction>
</comment>
<reference evidence="10" key="1">
    <citation type="submission" date="2022-07" db="EMBL/GenBank/DDBJ databases">
        <title>The genome of Lyophyllum shimeji provides insight into the initial evolution of ectomycorrhizal fungal genome.</title>
        <authorList>
            <person name="Kobayashi Y."/>
            <person name="Shibata T."/>
            <person name="Hirakawa H."/>
            <person name="Shigenobu S."/>
            <person name="Nishiyama T."/>
            <person name="Yamada A."/>
            <person name="Hasebe M."/>
            <person name="Kawaguchi M."/>
        </authorList>
    </citation>
    <scope>NUCLEOTIDE SEQUENCE</scope>
    <source>
        <strain evidence="10">AT787</strain>
    </source>
</reference>
<evidence type="ECO:0000259" key="8">
    <source>
        <dbReference type="PROSITE" id="PS50109"/>
    </source>
</evidence>
<dbReference type="Pfam" id="PF01590">
    <property type="entry name" value="GAF"/>
    <property type="match status" value="1"/>
</dbReference>
<dbReference type="InterPro" id="IPR005467">
    <property type="entry name" value="His_kinase_dom"/>
</dbReference>
<feature type="domain" description="Histidine kinase" evidence="8">
    <location>
        <begin position="892"/>
        <end position="1152"/>
    </location>
</feature>
<dbReference type="InterPro" id="IPR001789">
    <property type="entry name" value="Sig_transdc_resp-reg_receiver"/>
</dbReference>
<keyword evidence="3 6" id="KW-0597">Phosphoprotein</keyword>
<gene>
    <name evidence="10" type="ORF">LshimejAT787_0803920</name>
</gene>
<dbReference type="InterPro" id="IPR003594">
    <property type="entry name" value="HATPase_dom"/>
</dbReference>
<evidence type="ECO:0000313" key="10">
    <source>
        <dbReference type="EMBL" id="GLB40521.1"/>
    </source>
</evidence>
<feature type="region of interest" description="Disordered" evidence="7">
    <location>
        <begin position="1"/>
        <end position="74"/>
    </location>
</feature>
<dbReference type="InterPro" id="IPR003661">
    <property type="entry name" value="HisK_dim/P_dom"/>
</dbReference>
<dbReference type="PROSITE" id="PS50110">
    <property type="entry name" value="RESPONSE_REGULATORY"/>
    <property type="match status" value="1"/>
</dbReference>
<dbReference type="InterPro" id="IPR036890">
    <property type="entry name" value="HATPase_C_sf"/>
</dbReference>
<dbReference type="Gene3D" id="3.40.50.2300">
    <property type="match status" value="1"/>
</dbReference>
<feature type="region of interest" description="Disordered" evidence="7">
    <location>
        <begin position="320"/>
        <end position="339"/>
    </location>
</feature>
<feature type="region of interest" description="Disordered" evidence="7">
    <location>
        <begin position="1309"/>
        <end position="1388"/>
    </location>
</feature>
<dbReference type="SMART" id="SM00448">
    <property type="entry name" value="REC"/>
    <property type="match status" value="1"/>
</dbReference>
<evidence type="ECO:0000256" key="2">
    <source>
        <dbReference type="ARBA" id="ARBA00012438"/>
    </source>
</evidence>
<dbReference type="CDD" id="cd17546">
    <property type="entry name" value="REC_hyHK_CKI1_RcsC-like"/>
    <property type="match status" value="1"/>
</dbReference>
<evidence type="ECO:0000256" key="6">
    <source>
        <dbReference type="PROSITE-ProRule" id="PRU00169"/>
    </source>
</evidence>
<organism evidence="10 11">
    <name type="scientific">Lyophyllum shimeji</name>
    <name type="common">Hon-shimeji</name>
    <name type="synonym">Tricholoma shimeji</name>
    <dbReference type="NCBI Taxonomy" id="47721"/>
    <lineage>
        <taxon>Eukaryota</taxon>
        <taxon>Fungi</taxon>
        <taxon>Dikarya</taxon>
        <taxon>Basidiomycota</taxon>
        <taxon>Agaricomycotina</taxon>
        <taxon>Agaricomycetes</taxon>
        <taxon>Agaricomycetidae</taxon>
        <taxon>Agaricales</taxon>
        <taxon>Tricholomatineae</taxon>
        <taxon>Lyophyllaceae</taxon>
        <taxon>Lyophyllum</taxon>
    </lineage>
</organism>
<feature type="compositionally biased region" description="Polar residues" evidence="7">
    <location>
        <begin position="473"/>
        <end position="482"/>
    </location>
</feature>
<dbReference type="Proteomes" id="UP001063166">
    <property type="component" value="Unassembled WGS sequence"/>
</dbReference>
<dbReference type="GO" id="GO:0005886">
    <property type="term" value="C:plasma membrane"/>
    <property type="evidence" value="ECO:0007669"/>
    <property type="project" value="TreeGrafter"/>
</dbReference>
<feature type="compositionally biased region" description="Low complexity" evidence="7">
    <location>
        <begin position="210"/>
        <end position="228"/>
    </location>
</feature>
<feature type="modified residue" description="4-aspartylphosphate" evidence="6">
    <location>
        <position position="1459"/>
    </location>
</feature>
<keyword evidence="5" id="KW-0418">Kinase</keyword>
<evidence type="ECO:0000256" key="5">
    <source>
        <dbReference type="ARBA" id="ARBA00022777"/>
    </source>
</evidence>
<dbReference type="Pfam" id="PF02518">
    <property type="entry name" value="HATPase_c"/>
    <property type="match status" value="1"/>
</dbReference>
<dbReference type="SUPFAM" id="SSF55874">
    <property type="entry name" value="ATPase domain of HSP90 chaperone/DNA topoisomerase II/histidine kinase"/>
    <property type="match status" value="1"/>
</dbReference>
<dbReference type="Gene3D" id="3.30.565.10">
    <property type="entry name" value="Histidine kinase-like ATPase, C-terminal domain"/>
    <property type="match status" value="1"/>
</dbReference>
<dbReference type="Pfam" id="PF00072">
    <property type="entry name" value="Response_reg"/>
    <property type="match status" value="1"/>
</dbReference>
<dbReference type="EC" id="2.7.13.3" evidence="2"/>
<dbReference type="InterPro" id="IPR029016">
    <property type="entry name" value="GAF-like_dom_sf"/>
</dbReference>
<dbReference type="CDD" id="cd00082">
    <property type="entry name" value="HisKA"/>
    <property type="match status" value="1"/>
</dbReference>
<feature type="region of interest" description="Disordered" evidence="7">
    <location>
        <begin position="206"/>
        <end position="271"/>
    </location>
</feature>
<dbReference type="InterPro" id="IPR003018">
    <property type="entry name" value="GAF"/>
</dbReference>
<dbReference type="PANTHER" id="PTHR43047">
    <property type="entry name" value="TWO-COMPONENT HISTIDINE PROTEIN KINASE"/>
    <property type="match status" value="1"/>
</dbReference>
<dbReference type="SMART" id="SM00388">
    <property type="entry name" value="HisKA"/>
    <property type="match status" value="1"/>
</dbReference>
<evidence type="ECO:0000313" key="11">
    <source>
        <dbReference type="Proteomes" id="UP001063166"/>
    </source>
</evidence>
<dbReference type="GO" id="GO:0000155">
    <property type="term" value="F:phosphorelay sensor kinase activity"/>
    <property type="evidence" value="ECO:0007669"/>
    <property type="project" value="InterPro"/>
</dbReference>